<evidence type="ECO:0000256" key="6">
    <source>
        <dbReference type="SAM" id="MobiDB-lite"/>
    </source>
</evidence>
<dbReference type="InterPro" id="IPR032828">
    <property type="entry name" value="PolyA_RNA-bd"/>
</dbReference>
<evidence type="ECO:0000256" key="4">
    <source>
        <dbReference type="ARBA" id="ARBA00022884"/>
    </source>
</evidence>
<dbReference type="AlphaFoldDB" id="A0AAV2YH21"/>
<accession>A0AAV2YH21</accession>
<comment type="similarity">
    <text evidence="1 5">Belongs to the tRNA nucleotidyltransferase/poly(A) polymerase family.</text>
</comment>
<dbReference type="PANTHER" id="PTHR13734:SF5">
    <property type="entry name" value="CCA TRNA NUCLEOTIDYLTRANSFERASE, MITOCHONDRIAL"/>
    <property type="match status" value="1"/>
</dbReference>
<keyword evidence="4 5" id="KW-0694">RNA-binding</keyword>
<dbReference type="GO" id="GO:0052927">
    <property type="term" value="F:CC tRNA cytidylyltransferase activity"/>
    <property type="evidence" value="ECO:0007669"/>
    <property type="project" value="TreeGrafter"/>
</dbReference>
<dbReference type="GO" id="GO:0000166">
    <property type="term" value="F:nucleotide binding"/>
    <property type="evidence" value="ECO:0007669"/>
    <property type="project" value="UniProtKB-KW"/>
</dbReference>
<dbReference type="Gene3D" id="1.10.3090.10">
    <property type="entry name" value="cca-adding enzyme, domain 2"/>
    <property type="match status" value="1"/>
</dbReference>
<proteinExistence type="inferred from homology"/>
<evidence type="ECO:0000259" key="7">
    <source>
        <dbReference type="Pfam" id="PF01743"/>
    </source>
</evidence>
<reference evidence="9" key="2">
    <citation type="journal article" date="2023" name="Microbiol Resour">
        <title>Decontamination and Annotation of the Draft Genome Sequence of the Oomycete Lagenidium giganteum ARSEF 373.</title>
        <authorList>
            <person name="Morgan W.R."/>
            <person name="Tartar A."/>
        </authorList>
    </citation>
    <scope>NUCLEOTIDE SEQUENCE</scope>
    <source>
        <strain evidence="9">ARSEF 373</strain>
    </source>
</reference>
<feature type="domain" description="Poly A polymerase head" evidence="7">
    <location>
        <begin position="84"/>
        <end position="223"/>
    </location>
</feature>
<dbReference type="Proteomes" id="UP001146120">
    <property type="component" value="Unassembled WGS sequence"/>
</dbReference>
<dbReference type="Pfam" id="PF12627">
    <property type="entry name" value="PolyA_pol_RNAbd"/>
    <property type="match status" value="1"/>
</dbReference>
<feature type="compositionally biased region" description="Polar residues" evidence="6">
    <location>
        <begin position="28"/>
        <end position="46"/>
    </location>
</feature>
<dbReference type="SUPFAM" id="SSF81301">
    <property type="entry name" value="Nucleotidyltransferase"/>
    <property type="match status" value="1"/>
</dbReference>
<dbReference type="SUPFAM" id="SSF81891">
    <property type="entry name" value="Poly A polymerase C-terminal region-like"/>
    <property type="match status" value="1"/>
</dbReference>
<sequence length="568" mass="63334">MSVTGRWLRASVRACARSRASAAGGSWTRHNGAQWLSTATPPTDTQQVEEKAATRRTIKLTPDERKLFDFLIYVQHLYAPTTQLRVAGGWVRDKLRGAESDDIDIVLDNLHGKAFANHITRFQRRRGMPMSSVGVVKANADKSKHLEVATVTIDGQTVDLVHLRAEVYSHDSRIPESTPFAHPADDASRRDITINALFYNLHTDFVEDFTGRGLDDLDAGIVRTPLEPLQTFLDDPLRVLRAIRFACDFEYALDPALVTAVLEHAETKDAMIRKVSRERVGIEVRKMLTSTDGARAYQLLREFGLLEIVFENVQSQQDSAWTPLVQEQAGERIKFLQHCTSPDGRRRLGLEEAAAAIVSPLHLSEAPSLPNTPVHALLSSDELAVDEDVLLEATTAHLLERERALHNFPTDAVIDMFKVNVKWPKADAKRIALIVEAALAFPNLDHEQVAAGYRLKLFMWLVKYQNVLVPALAIRVCAASSATAAETKQTFQQYLAFFDHLATNHAPVGTPRRWRLDGRVVREELGPHAGARISKALEVLAVYDEALPSASREQQLAFLHRLAPMLQG</sequence>
<dbReference type="Pfam" id="PF01743">
    <property type="entry name" value="PolyA_pol"/>
    <property type="match status" value="1"/>
</dbReference>
<evidence type="ECO:0000256" key="2">
    <source>
        <dbReference type="ARBA" id="ARBA00022679"/>
    </source>
</evidence>
<evidence type="ECO:0000259" key="8">
    <source>
        <dbReference type="Pfam" id="PF12627"/>
    </source>
</evidence>
<keyword evidence="3" id="KW-0547">Nucleotide-binding</keyword>
<feature type="region of interest" description="Disordered" evidence="6">
    <location>
        <begin position="23"/>
        <end position="54"/>
    </location>
</feature>
<feature type="domain" description="tRNA nucleotidyltransferase/poly(A) polymerase RNA and SrmB- binding" evidence="8">
    <location>
        <begin position="253"/>
        <end position="313"/>
    </location>
</feature>
<keyword evidence="10" id="KW-1185">Reference proteome</keyword>
<evidence type="ECO:0000256" key="5">
    <source>
        <dbReference type="RuleBase" id="RU003953"/>
    </source>
</evidence>
<dbReference type="InterPro" id="IPR002646">
    <property type="entry name" value="PolA_pol_head_dom"/>
</dbReference>
<name>A0AAV2YH21_9STRA</name>
<evidence type="ECO:0000313" key="10">
    <source>
        <dbReference type="Proteomes" id="UP001146120"/>
    </source>
</evidence>
<dbReference type="InterPro" id="IPR043519">
    <property type="entry name" value="NT_sf"/>
</dbReference>
<dbReference type="GO" id="GO:0001680">
    <property type="term" value="P:tRNA 3'-terminal CCA addition"/>
    <property type="evidence" value="ECO:0007669"/>
    <property type="project" value="UniProtKB-ARBA"/>
</dbReference>
<organism evidence="9 10">
    <name type="scientific">Lagenidium giganteum</name>
    <dbReference type="NCBI Taxonomy" id="4803"/>
    <lineage>
        <taxon>Eukaryota</taxon>
        <taxon>Sar</taxon>
        <taxon>Stramenopiles</taxon>
        <taxon>Oomycota</taxon>
        <taxon>Peronosporomycetes</taxon>
        <taxon>Pythiales</taxon>
        <taxon>Pythiaceae</taxon>
    </lineage>
</organism>
<evidence type="ECO:0008006" key="11">
    <source>
        <dbReference type="Google" id="ProtNLM"/>
    </source>
</evidence>
<dbReference type="EMBL" id="DAKRPA010000407">
    <property type="protein sequence ID" value="DAZ92653.1"/>
    <property type="molecule type" value="Genomic_DNA"/>
</dbReference>
<dbReference type="GO" id="GO:0003723">
    <property type="term" value="F:RNA binding"/>
    <property type="evidence" value="ECO:0007669"/>
    <property type="project" value="UniProtKB-KW"/>
</dbReference>
<comment type="caution">
    <text evidence="9">The sequence shown here is derived from an EMBL/GenBank/DDBJ whole genome shotgun (WGS) entry which is preliminary data.</text>
</comment>
<dbReference type="CDD" id="cd05398">
    <property type="entry name" value="NT_ClassII-CCAase"/>
    <property type="match status" value="1"/>
</dbReference>
<keyword evidence="2 5" id="KW-0808">Transferase</keyword>
<evidence type="ECO:0000256" key="3">
    <source>
        <dbReference type="ARBA" id="ARBA00022741"/>
    </source>
</evidence>
<dbReference type="PANTHER" id="PTHR13734">
    <property type="entry name" value="TRNA-NUCLEOTIDYLTRANSFERASE"/>
    <property type="match status" value="1"/>
</dbReference>
<gene>
    <name evidence="9" type="ORF">N0F65_003152</name>
</gene>
<dbReference type="GO" id="GO:0052929">
    <property type="term" value="F:ATP:3'-cytidine-cytidine-tRNA adenylyltransferase activity"/>
    <property type="evidence" value="ECO:0007669"/>
    <property type="project" value="TreeGrafter"/>
</dbReference>
<protein>
    <recommendedName>
        <fullName evidence="11">tRNA nucleotidyltransferase</fullName>
    </recommendedName>
</protein>
<evidence type="ECO:0000256" key="1">
    <source>
        <dbReference type="ARBA" id="ARBA00007265"/>
    </source>
</evidence>
<evidence type="ECO:0000313" key="9">
    <source>
        <dbReference type="EMBL" id="DAZ92653.1"/>
    </source>
</evidence>
<reference evidence="9" key="1">
    <citation type="submission" date="2022-11" db="EMBL/GenBank/DDBJ databases">
        <authorList>
            <person name="Morgan W.R."/>
            <person name="Tartar A."/>
        </authorList>
    </citation>
    <scope>NUCLEOTIDE SEQUENCE</scope>
    <source>
        <strain evidence="9">ARSEF 373</strain>
    </source>
</reference>
<dbReference type="Gene3D" id="3.30.460.10">
    <property type="entry name" value="Beta Polymerase, domain 2"/>
    <property type="match status" value="1"/>
</dbReference>